<dbReference type="Pfam" id="PF04972">
    <property type="entry name" value="BON"/>
    <property type="match status" value="1"/>
</dbReference>
<evidence type="ECO:0000259" key="1">
    <source>
        <dbReference type="PROSITE" id="PS50914"/>
    </source>
</evidence>
<dbReference type="Gene3D" id="3.40.1520.20">
    <property type="match status" value="1"/>
</dbReference>
<dbReference type="EMBL" id="NSDM01000003">
    <property type="protein sequence ID" value="MDQ2584212.1"/>
    <property type="molecule type" value="Genomic_DNA"/>
</dbReference>
<accession>A0ABU0WWH9</accession>
<evidence type="ECO:0000313" key="3">
    <source>
        <dbReference type="Proteomes" id="UP001225605"/>
    </source>
</evidence>
<proteinExistence type="predicted"/>
<dbReference type="InterPro" id="IPR007055">
    <property type="entry name" value="BON_dom"/>
</dbReference>
<reference evidence="2 3" key="1">
    <citation type="submission" date="2017-06" db="EMBL/GenBank/DDBJ databases">
        <title>Cultured bacterium strain Saccharothrix yanglingensis Hhs.015.</title>
        <authorList>
            <person name="Xia Y."/>
        </authorList>
    </citation>
    <scope>NUCLEOTIDE SEQUENCE [LARGE SCALE GENOMIC DNA]</scope>
    <source>
        <strain evidence="2 3">Hhs.015</strain>
    </source>
</reference>
<dbReference type="PROSITE" id="PS50914">
    <property type="entry name" value="BON"/>
    <property type="match status" value="1"/>
</dbReference>
<gene>
    <name evidence="2" type="ORF">CKY47_09505</name>
</gene>
<evidence type="ECO:0000313" key="2">
    <source>
        <dbReference type="EMBL" id="MDQ2584212.1"/>
    </source>
</evidence>
<protein>
    <submittedName>
        <fullName evidence="2">Phospholipid-binding protein</fullName>
    </submittedName>
</protein>
<dbReference type="Proteomes" id="UP001225605">
    <property type="component" value="Unassembled WGS sequence"/>
</dbReference>
<name>A0ABU0WWH9_9PSEU</name>
<feature type="domain" description="BON" evidence="1">
    <location>
        <begin position="5"/>
        <end position="73"/>
    </location>
</feature>
<sequence>MTAEPEQYLSARLRRALAEDPRTTEQGVRVTVRGDHVMLSGTVASADRREALEAVIHDVAPELTVFDDVKVVSVDAPAGREELR</sequence>
<comment type="caution">
    <text evidence="2">The sequence shown here is derived from an EMBL/GenBank/DDBJ whole genome shotgun (WGS) entry which is preliminary data.</text>
</comment>
<organism evidence="2 3">
    <name type="scientific">Saccharothrix yanglingensis</name>
    <dbReference type="NCBI Taxonomy" id="659496"/>
    <lineage>
        <taxon>Bacteria</taxon>
        <taxon>Bacillati</taxon>
        <taxon>Actinomycetota</taxon>
        <taxon>Actinomycetes</taxon>
        <taxon>Pseudonocardiales</taxon>
        <taxon>Pseudonocardiaceae</taxon>
        <taxon>Saccharothrix</taxon>
    </lineage>
</organism>
<keyword evidence="3" id="KW-1185">Reference proteome</keyword>
<dbReference type="RefSeq" id="WP_306745334.1">
    <property type="nucleotide sequence ID" value="NZ_NSDM01000003.1"/>
</dbReference>